<keyword evidence="1" id="KW-0732">Signal</keyword>
<dbReference type="EMBL" id="QQBC01000001">
    <property type="protein sequence ID" value="RDI68484.1"/>
    <property type="molecule type" value="Genomic_DNA"/>
</dbReference>
<feature type="chain" id="PRO_5016646514" description="Secreted protein" evidence="1">
    <location>
        <begin position="25"/>
        <end position="91"/>
    </location>
</feature>
<organism evidence="2 3">
    <name type="scientific">Nocardia pseudobrasiliensis</name>
    <dbReference type="NCBI Taxonomy" id="45979"/>
    <lineage>
        <taxon>Bacteria</taxon>
        <taxon>Bacillati</taxon>
        <taxon>Actinomycetota</taxon>
        <taxon>Actinomycetes</taxon>
        <taxon>Mycobacteriales</taxon>
        <taxon>Nocardiaceae</taxon>
        <taxon>Nocardia</taxon>
    </lineage>
</organism>
<name>A0A370IGA6_9NOCA</name>
<gene>
    <name evidence="2" type="ORF">DFR76_10119</name>
</gene>
<accession>A0A370IGA6</accession>
<comment type="caution">
    <text evidence="2">The sequence shown here is derived from an EMBL/GenBank/DDBJ whole genome shotgun (WGS) entry which is preliminary data.</text>
</comment>
<feature type="signal peptide" evidence="1">
    <location>
        <begin position="1"/>
        <end position="24"/>
    </location>
</feature>
<proteinExistence type="predicted"/>
<evidence type="ECO:0000313" key="3">
    <source>
        <dbReference type="Proteomes" id="UP000254869"/>
    </source>
</evidence>
<evidence type="ECO:0000313" key="2">
    <source>
        <dbReference type="EMBL" id="RDI68484.1"/>
    </source>
</evidence>
<evidence type="ECO:0008006" key="4">
    <source>
        <dbReference type="Google" id="ProtNLM"/>
    </source>
</evidence>
<reference evidence="2 3" key="1">
    <citation type="submission" date="2018-07" db="EMBL/GenBank/DDBJ databases">
        <title>Genomic Encyclopedia of Type Strains, Phase IV (KMG-IV): sequencing the most valuable type-strain genomes for metagenomic binning, comparative biology and taxonomic classification.</title>
        <authorList>
            <person name="Goeker M."/>
        </authorList>
    </citation>
    <scope>NUCLEOTIDE SEQUENCE [LARGE SCALE GENOMIC DNA]</scope>
    <source>
        <strain evidence="2 3">DSM 44290</strain>
    </source>
</reference>
<sequence>MFRTLAITMAAIGLVGAVGSVAEATVGTAPNVVTRGVEQHVLYQANRSIGTIIAIFDTEQECQDVRSRGQYPGPSACVQDRVGKWGLVVYS</sequence>
<keyword evidence="3" id="KW-1185">Reference proteome</keyword>
<dbReference type="Proteomes" id="UP000254869">
    <property type="component" value="Unassembled WGS sequence"/>
</dbReference>
<protein>
    <recommendedName>
        <fullName evidence="4">Secreted protein</fullName>
    </recommendedName>
</protein>
<evidence type="ECO:0000256" key="1">
    <source>
        <dbReference type="SAM" id="SignalP"/>
    </source>
</evidence>
<dbReference type="AlphaFoldDB" id="A0A370IGA6"/>